<dbReference type="PRINTS" id="PR00133">
    <property type="entry name" value="GLHYDRLASE3"/>
</dbReference>
<keyword evidence="3" id="KW-0119">Carbohydrate metabolism</keyword>
<dbReference type="InterPro" id="IPR036881">
    <property type="entry name" value="Glyco_hydro_3_C_sf"/>
</dbReference>
<dbReference type="InterPro" id="IPR001764">
    <property type="entry name" value="Glyco_hydro_3_N"/>
</dbReference>
<dbReference type="InterPro" id="IPR050288">
    <property type="entry name" value="Cellulose_deg_GH3"/>
</dbReference>
<keyword evidence="7" id="KW-1185">Reference proteome</keyword>
<dbReference type="InterPro" id="IPR013783">
    <property type="entry name" value="Ig-like_fold"/>
</dbReference>
<dbReference type="PANTHER" id="PTHR42715:SF10">
    <property type="entry name" value="BETA-GLUCOSIDASE"/>
    <property type="match status" value="1"/>
</dbReference>
<dbReference type="Pfam" id="PF01915">
    <property type="entry name" value="Glyco_hydro_3_C"/>
    <property type="match status" value="1"/>
</dbReference>
<dbReference type="InterPro" id="IPR017853">
    <property type="entry name" value="GH"/>
</dbReference>
<evidence type="ECO:0000313" key="7">
    <source>
        <dbReference type="Proteomes" id="UP001500784"/>
    </source>
</evidence>
<dbReference type="SMART" id="SM01217">
    <property type="entry name" value="Fn3_like"/>
    <property type="match status" value="1"/>
</dbReference>
<dbReference type="Gene3D" id="3.40.50.1700">
    <property type="entry name" value="Glycoside hydrolase family 3 C-terminal domain"/>
    <property type="match status" value="1"/>
</dbReference>
<comment type="similarity">
    <text evidence="1 4">Belongs to the glycosyl hydrolase 3 family.</text>
</comment>
<dbReference type="GO" id="GO:0016787">
    <property type="term" value="F:hydrolase activity"/>
    <property type="evidence" value="ECO:0007669"/>
    <property type="project" value="UniProtKB-KW"/>
</dbReference>
<accession>A0ABN2NTY6</accession>
<dbReference type="PANTHER" id="PTHR42715">
    <property type="entry name" value="BETA-GLUCOSIDASE"/>
    <property type="match status" value="1"/>
</dbReference>
<dbReference type="InterPro" id="IPR036962">
    <property type="entry name" value="Glyco_hydro_3_N_sf"/>
</dbReference>
<keyword evidence="4" id="KW-0326">Glycosidase</keyword>
<evidence type="ECO:0000256" key="1">
    <source>
        <dbReference type="ARBA" id="ARBA00005336"/>
    </source>
</evidence>
<dbReference type="Proteomes" id="UP001500784">
    <property type="component" value="Unassembled WGS sequence"/>
</dbReference>
<keyword evidence="2 4" id="KW-0378">Hydrolase</keyword>
<dbReference type="InterPro" id="IPR026891">
    <property type="entry name" value="Fn3-like"/>
</dbReference>
<evidence type="ECO:0000256" key="4">
    <source>
        <dbReference type="RuleBase" id="RU361161"/>
    </source>
</evidence>
<dbReference type="PROSITE" id="PS00775">
    <property type="entry name" value="GLYCOSYL_HYDROL_F3"/>
    <property type="match status" value="1"/>
</dbReference>
<dbReference type="SUPFAM" id="SSF51445">
    <property type="entry name" value="(Trans)glycosidases"/>
    <property type="match status" value="1"/>
</dbReference>
<evidence type="ECO:0000313" key="6">
    <source>
        <dbReference type="EMBL" id="GAA1901522.1"/>
    </source>
</evidence>
<dbReference type="InterPro" id="IPR002772">
    <property type="entry name" value="Glyco_hydro_3_C"/>
</dbReference>
<dbReference type="EMBL" id="BAAALV010000001">
    <property type="protein sequence ID" value="GAA1901522.1"/>
    <property type="molecule type" value="Genomic_DNA"/>
</dbReference>
<dbReference type="SUPFAM" id="SSF52279">
    <property type="entry name" value="Beta-D-glucan exohydrolase, C-terminal domain"/>
    <property type="match status" value="1"/>
</dbReference>
<gene>
    <name evidence="6" type="ORF">GCM10009688_01330</name>
</gene>
<evidence type="ECO:0000259" key="5">
    <source>
        <dbReference type="SMART" id="SM01217"/>
    </source>
</evidence>
<dbReference type="Gene3D" id="2.60.40.10">
    <property type="entry name" value="Immunoglobulins"/>
    <property type="match status" value="1"/>
</dbReference>
<sequence length="745" mass="77797">MGTSELGLDQARKAALLTGAGMWETPASEEAGIRALTLTDGPHGVRLAAGDGAGPALGQSRPATCFPAECATASSWDPELLQELGRAAGREAAAYGVDVLLGPGLNIKRSPLGGRNFEYFSEDPLLTGALGAAWTAGLQSCKVAASPKHFAANNQETGRMTIDVAVDERTLREIYLRAFETVVKDASPWTVMAAYNRVNGFHAAEDPWLLTRVLRDEWGFDGVVVSDWGAVTDRAAALAAGLDLEMPSSAGLGPRELVAGLEAGLVSPENLDASLDRLRELGRRTAGREAAAPDFSAHDALARRAAAASMVLLKNDGGLLPFTPAAPLAVIGELARAPRYQGSGSSRVNPRMLSTPWAALSGRMPEASFAAGYRLEDAEPDEDLVQEAVLAASGAAQAVVFLGLPDAAETEGMDRSSLDLPAAQLQLLDAVARVRPDVAVVLANGSVVDTSWAPKAAAVLESWLAGQAGGEAVADVLLGQVNPSGKLAETFPRRLEDTPAYGNFPGEAGEVRYGEGLLVGYRWYDARLLEPAFPFGHGLSYTQFGYSDLSVSVDPGGEAPCIRLSLQLTNTGAVEGAEVVQVYVSPPAGDIPRARQELRAFQRVNLVPGETRTVSFQLPPGSLDRFDPATQTWVTDPGTYGLRVGSSSRDIRLTSDVELAAQAAQPLPTAASTLAEWMSHPIAAAVLGEALGQAAADSAEASGMLTLMGSLPLERLGRFPGSPLSADQAAGLAQLVARRAAQGPS</sequence>
<organism evidence="6 7">
    <name type="scientific">Arthrobacter gandavensis</name>
    <dbReference type="NCBI Taxonomy" id="169960"/>
    <lineage>
        <taxon>Bacteria</taxon>
        <taxon>Bacillati</taxon>
        <taxon>Actinomycetota</taxon>
        <taxon>Actinomycetes</taxon>
        <taxon>Micrococcales</taxon>
        <taxon>Micrococcaceae</taxon>
        <taxon>Arthrobacter</taxon>
    </lineage>
</organism>
<dbReference type="Pfam" id="PF00933">
    <property type="entry name" value="Glyco_hydro_3"/>
    <property type="match status" value="1"/>
</dbReference>
<proteinExistence type="inferred from homology"/>
<evidence type="ECO:0000256" key="3">
    <source>
        <dbReference type="ARBA" id="ARBA00023277"/>
    </source>
</evidence>
<dbReference type="InterPro" id="IPR019800">
    <property type="entry name" value="Glyco_hydro_3_AS"/>
</dbReference>
<dbReference type="Pfam" id="PF14310">
    <property type="entry name" value="Fn3-like"/>
    <property type="match status" value="1"/>
</dbReference>
<dbReference type="RefSeq" id="WP_152228116.1">
    <property type="nucleotide sequence ID" value="NZ_BAAALV010000001.1"/>
</dbReference>
<feature type="domain" description="Fibronectin type III-like" evidence="5">
    <location>
        <begin position="578"/>
        <end position="648"/>
    </location>
</feature>
<reference evidence="6 7" key="1">
    <citation type="journal article" date="2019" name="Int. J. Syst. Evol. Microbiol.">
        <title>The Global Catalogue of Microorganisms (GCM) 10K type strain sequencing project: providing services to taxonomists for standard genome sequencing and annotation.</title>
        <authorList>
            <consortium name="The Broad Institute Genomics Platform"/>
            <consortium name="The Broad Institute Genome Sequencing Center for Infectious Disease"/>
            <person name="Wu L."/>
            <person name="Ma J."/>
        </authorList>
    </citation>
    <scope>NUCLEOTIDE SEQUENCE [LARGE SCALE GENOMIC DNA]</scope>
    <source>
        <strain evidence="6 7">JCM 13316</strain>
    </source>
</reference>
<protein>
    <submittedName>
        <fullName evidence="6">Glycoside hydrolase family 3 C-terminal domain-containing protein</fullName>
    </submittedName>
</protein>
<evidence type="ECO:0000256" key="2">
    <source>
        <dbReference type="ARBA" id="ARBA00022801"/>
    </source>
</evidence>
<comment type="caution">
    <text evidence="6">The sequence shown here is derived from an EMBL/GenBank/DDBJ whole genome shotgun (WGS) entry which is preliminary data.</text>
</comment>
<name>A0ABN2NTY6_9MICC</name>
<dbReference type="Gene3D" id="3.20.20.300">
    <property type="entry name" value="Glycoside hydrolase, family 3, N-terminal domain"/>
    <property type="match status" value="1"/>
</dbReference>